<evidence type="ECO:0000256" key="1">
    <source>
        <dbReference type="SAM" id="SignalP"/>
    </source>
</evidence>
<dbReference type="InterPro" id="IPR005546">
    <property type="entry name" value="Autotransporte_beta"/>
</dbReference>
<evidence type="ECO:0000259" key="2">
    <source>
        <dbReference type="PROSITE" id="PS51208"/>
    </source>
</evidence>
<proteinExistence type="predicted"/>
<dbReference type="SMART" id="SM00869">
    <property type="entry name" value="Autotransporter"/>
    <property type="match status" value="1"/>
</dbReference>
<dbReference type="SUPFAM" id="SSF103515">
    <property type="entry name" value="Autotransporter"/>
    <property type="match status" value="1"/>
</dbReference>
<protein>
    <recommendedName>
        <fullName evidence="2">Autotransporter domain-containing protein</fullName>
    </recommendedName>
</protein>
<keyword evidence="4" id="KW-1185">Reference proteome</keyword>
<dbReference type="PROSITE" id="PS51208">
    <property type="entry name" value="AUTOTRANSPORTER"/>
    <property type="match status" value="1"/>
</dbReference>
<organism evidence="3 4">
    <name type="scientific">Pollutimonas subterranea</name>
    <dbReference type="NCBI Taxonomy" id="2045210"/>
    <lineage>
        <taxon>Bacteria</taxon>
        <taxon>Pseudomonadati</taxon>
        <taxon>Pseudomonadota</taxon>
        <taxon>Betaproteobacteria</taxon>
        <taxon>Burkholderiales</taxon>
        <taxon>Alcaligenaceae</taxon>
        <taxon>Pollutimonas</taxon>
    </lineage>
</organism>
<feature type="domain" description="Autotransporter" evidence="2">
    <location>
        <begin position="1877"/>
        <end position="2161"/>
    </location>
</feature>
<feature type="chain" id="PRO_5014626202" description="Autotransporter domain-containing protein" evidence="1">
    <location>
        <begin position="28"/>
        <end position="2161"/>
    </location>
</feature>
<gene>
    <name evidence="3" type="ORF">CR159_03895</name>
</gene>
<evidence type="ECO:0000313" key="3">
    <source>
        <dbReference type="EMBL" id="PLC51371.1"/>
    </source>
</evidence>
<dbReference type="RefSeq" id="WP_102072691.1">
    <property type="nucleotide sequence ID" value="NZ_PDNW01000002.1"/>
</dbReference>
<evidence type="ECO:0000313" key="4">
    <source>
        <dbReference type="Proteomes" id="UP000234190"/>
    </source>
</evidence>
<feature type="signal peptide" evidence="1">
    <location>
        <begin position="1"/>
        <end position="27"/>
    </location>
</feature>
<accession>A0A2N4U8P3</accession>
<sequence>MKRINNLPPRLLSYFLLISGVSLNVQAGTVTLETSEADTNHQWQIDGKSVKANTEIDVTAEFDASLLLDAKSSVNHYGLIFSHKSDDKTATITANVKTSSAGIAAFQNGLALPPGRNLVYIFGKGAQDKKHDSGAVGPKLDVTVSAPLKVQFDQVTFAGRLQGPTSAYQFRSGGADGWTEGDHLRQAANGSALVVNLQTASGTGLIASGGLAKGSSSLPWRAGAALLNAVSKGGDGYTSQTTDSMGQRVDLSGAGAFGGNVKVTVGKGATLQLGSESDPLTTRADSPVVGVLALSQGGMGGHGDGHMADNGKGGEVDLSFNGALTGNAPYTMGIVAASVGAASEDPSNTQKWLGVSGGGSNVDVQLQAGTIDLASTNVIGLVATSTADNPLGKGDSKPVIHGDPNSYRDVSVSLDANSRITVGNITDKATATDTTIGILANSSVAWNQHPFGGTTPGTQTSPGKAGNITVTNQGTVTASGSQAIGILAQSIAGDGASISGGIFPFVGGSGNVGGTAGNISYVGDGGKITATGDGAIGLHMQSIAGGGGNGGNAAGLFVAVGGKGGAGGTAGTLSLSQKNGGTIITTGDYAQGVLMQSIGGGGGNGGYAKAFSLGTVVTGTVGGSGGPGGTGGDVFLGGLNDAGTDQTGTITTSGQHAHGIVVQTMGSGGGKGGAAHSYDAGTGITVSLAVGGSGGKGANGGDIRGAGGAASGSSIGDVVTTGHDAFGMALQSIGGGGGMGGASTAAAFSALSIPEMPNVTISMSLGGSGGIGGDGGNIDFDLVNDMQTQGASSTGFVMQSIGGGGGIGGDATAGSGSFLANSEFALNTAVAVGGTGGAGGKGGKVRLGLSGTQTTRGHNANAVLVQSIGGGGGMGGVGNAATVVAVPLEEANYSVALGVGGEGGKGAGGGDVTVASRSASVIRTLGSGASGITAQSIGGGGGIAGDAGTQGVGGKLKTQIAAGGDGGSGNNGGKVTVNYSGQISTGGRYQVQYENTSGGTSLTTPIAVGGGSHGIVAQSIGGGGGKAGNADPSKALLPDLAEIIIDDANKLMDAKGTIMWLASRVVNWEKKEHEFPKALSVGVGVGGTGGAGGNGGEVDVSIGKNTTILTQGHRSYGIFAQSVGGGGGEAGSAAGDALVDADIDLSPLTGADFDLAVNVGGKGGTAGNGGNVRVDTSSFGGTASDNFIATSGYGSHAVFMQSVGGGGGVAHEGSIFGLGGKLAGADVPAVTLGSIDASKASSGDGGSIYFGTTNFSVSTVSQVQTAGDDAAAIFAQSIGGGGGVASVGCTNSGRASGSLGASACHTNAGTADSDTPPGEHIPSKFLNGQQLFHLELAGDGKGNGGAITLDPGAGTYATTGDRSPVILAQSIGSGGGYMTADMANLAYATIAGSAKPGGSGGDINIGVSGMDITAAGHGSWGILAQSIGSGGGVVGDLSADLLYVPDVNVASSRKSGTHGGDISVSVTSGSSIIVGQGKEGEDIVNAHAIVAQSLGSSGGIVAAQEFANETMTDRALRFEASNMIDGYGGGISIATSPNTIVETRAIGGVAILAQSGGSYANHDKNGIDISIEGEVIGGRTATNPRTNRKVNGVGVMVSGGGVEKSGFENTITVTKAGSITTHGGAGSGYAIQADYGVTNVDNSGAITGSIDLGSTPGNVTNKATGILNAGASYRIDGSSLDNYGVLNVGLIDTVGTTTIDGRLNQYDSGRTVITVDAANVGATHDALAIKGVANLGGIVEAHAISLLPTDHAIIEASALNFTGAIKQSLLFSWKHQLDGNRLSITPIANFRPAGLGLSETADSLVSYLERGWNRADRGKARLFGYLNHVNGSGHYQYTLDQLGGQHLHAQPQQMLASAYNSFSDGMSCPMFHTPAVRVNGTGCVWARASGNLTDQSANGHNLGYESEGGGLRLGVQRQLDNQWTFGATFGANLNRLSSDGFTSKGEVFDASVSLKRQIGNWSITGALAAAHGTFRNDRRPQLGGVGDALGLNTTYSSQSKMTMVGARVRTAYDINLEDSYLRPYLDLDVMHNRSPAFSESGAGPLGLNMSSVSNTNVAITPMMELGTRYDPSGNTSLRVYASTGVSFLPNNRRTSQNSFIGAINSTGTFNVTTEAPSIVGRLNLGVHMFNKDGLDLNAEYGLQAGSSYRSQNISARLTYRF</sequence>
<dbReference type="OrthoDB" id="8644697at2"/>
<comment type="caution">
    <text evidence="3">The sequence shown here is derived from an EMBL/GenBank/DDBJ whole genome shotgun (WGS) entry which is preliminary data.</text>
</comment>
<dbReference type="Gene3D" id="2.40.128.130">
    <property type="entry name" value="Autotransporter beta-domain"/>
    <property type="match status" value="1"/>
</dbReference>
<reference evidence="3 4" key="1">
    <citation type="submission" date="2017-10" db="EMBL/GenBank/DDBJ databases">
        <title>Two draft genome sequences of Pusillimonas sp. strains isolated from a nitrate- and radionuclide-contaminated groundwater in Russia.</title>
        <authorList>
            <person name="Grouzdev D.S."/>
            <person name="Tourova T.P."/>
            <person name="Goeva M.A."/>
            <person name="Babich T.L."/>
            <person name="Sokolova D.S."/>
            <person name="Abdullin R."/>
            <person name="Poltaraus A.B."/>
            <person name="Toshchakov S.V."/>
            <person name="Nazina T.N."/>
        </authorList>
    </citation>
    <scope>NUCLEOTIDE SEQUENCE [LARGE SCALE GENOMIC DNA]</scope>
    <source>
        <strain evidence="3 4">JR1/69-3-13</strain>
    </source>
</reference>
<keyword evidence="1" id="KW-0732">Signal</keyword>
<name>A0A2N4U8P3_9BURK</name>
<dbReference type="InterPro" id="IPR036709">
    <property type="entry name" value="Autotransporte_beta_dom_sf"/>
</dbReference>
<dbReference type="Proteomes" id="UP000234190">
    <property type="component" value="Unassembled WGS sequence"/>
</dbReference>
<dbReference type="EMBL" id="PDNW01000002">
    <property type="protein sequence ID" value="PLC51371.1"/>
    <property type="molecule type" value="Genomic_DNA"/>
</dbReference>